<dbReference type="AlphaFoldDB" id="A0A640KPH4"/>
<evidence type="ECO:0000256" key="3">
    <source>
        <dbReference type="ARBA" id="ARBA00022898"/>
    </source>
</evidence>
<dbReference type="EMBL" id="BLBS01000049">
    <property type="protein sequence ID" value="GET91606.1"/>
    <property type="molecule type" value="Genomic_DNA"/>
</dbReference>
<dbReference type="GO" id="GO:0047804">
    <property type="term" value="F:cysteine-S-conjugate beta-lyase activity"/>
    <property type="evidence" value="ECO:0007669"/>
    <property type="project" value="UniProtKB-EC"/>
</dbReference>
<evidence type="ECO:0000256" key="1">
    <source>
        <dbReference type="ARBA" id="ARBA00001933"/>
    </source>
</evidence>
<evidence type="ECO:0000256" key="4">
    <source>
        <dbReference type="ARBA" id="ARBA00023239"/>
    </source>
</evidence>
<comment type="pathway">
    <text evidence="5">Amino-acid biosynthesis; L-methionine biosynthesis via de novo pathway; L-homocysteine from L-cystathionine: step 1/1.</text>
</comment>
<dbReference type="VEuPathDB" id="TriTrypDB:LtaPh_3228301"/>
<evidence type="ECO:0000256" key="5">
    <source>
        <dbReference type="ARBA" id="ARBA00046315"/>
    </source>
</evidence>
<dbReference type="InterPro" id="IPR015422">
    <property type="entry name" value="PyrdxlP-dep_Trfase_small"/>
</dbReference>
<dbReference type="PROSITE" id="PS00868">
    <property type="entry name" value="CYS_MET_METAB_PP"/>
    <property type="match status" value="1"/>
</dbReference>
<dbReference type="GO" id="GO:0019450">
    <property type="term" value="P:L-cysteine catabolic process to pyruvate"/>
    <property type="evidence" value="ECO:0007669"/>
    <property type="project" value="TreeGrafter"/>
</dbReference>
<comment type="similarity">
    <text evidence="2 8">Belongs to the trans-sulfuration enzymes family.</text>
</comment>
<dbReference type="Gene3D" id="3.90.1150.10">
    <property type="entry name" value="Aspartate Aminotransferase, domain 1"/>
    <property type="match status" value="1"/>
</dbReference>
<dbReference type="NCBIfam" id="TIGR01324">
    <property type="entry name" value="cysta_beta_ly_B"/>
    <property type="match status" value="1"/>
</dbReference>
<comment type="cofactor">
    <cofactor evidence="1 8">
        <name>pyridoxal 5'-phosphate</name>
        <dbReference type="ChEBI" id="CHEBI:597326"/>
    </cofactor>
</comment>
<reference evidence="9" key="1">
    <citation type="submission" date="2019-11" db="EMBL/GenBank/DDBJ databases">
        <title>Leishmania tarentolae CDS.</title>
        <authorList>
            <person name="Goto Y."/>
            <person name="Yamagishi J."/>
        </authorList>
    </citation>
    <scope>NUCLEOTIDE SEQUENCE [LARGE SCALE GENOMIC DNA]</scope>
    <source>
        <strain evidence="9">Parrot Tar II</strain>
    </source>
</reference>
<dbReference type="Pfam" id="PF01053">
    <property type="entry name" value="Cys_Met_Meta_PP"/>
    <property type="match status" value="1"/>
</dbReference>
<dbReference type="OrthoDB" id="3512640at2759"/>
<keyword evidence="10" id="KW-1185">Reference proteome</keyword>
<comment type="caution">
    <text evidence="9">The sequence shown here is derived from an EMBL/GenBank/DDBJ whole genome shotgun (WGS) entry which is preliminary data.</text>
</comment>
<accession>A0A640KPH4</accession>
<keyword evidence="3 8" id="KW-0663">Pyridoxal phosphate</keyword>
<organism evidence="9 10">
    <name type="scientific">Leishmania tarentolae</name>
    <name type="common">Sauroleishmania tarentolae</name>
    <dbReference type="NCBI Taxonomy" id="5689"/>
    <lineage>
        <taxon>Eukaryota</taxon>
        <taxon>Discoba</taxon>
        <taxon>Euglenozoa</taxon>
        <taxon>Kinetoplastea</taxon>
        <taxon>Metakinetoplastina</taxon>
        <taxon>Trypanosomatida</taxon>
        <taxon>Trypanosomatidae</taxon>
        <taxon>Leishmaniinae</taxon>
        <taxon>Leishmania</taxon>
        <taxon>lizard Leishmania</taxon>
    </lineage>
</organism>
<sequence>MACLGPSGPLQRTLACPLPSPLPPSSFLLPPLTQTPAVFFFFVCLSHFRYIKHCPSASPAAVSLIAPFASSASTCLPKCMTMPSRSHIHPHHLLTSDTHAHLSSVIALPPPPFQFLPRNIRSLLFLALSFRVLPACLQPNLFHMAMSHQPSEQSSVETKLSRIGRNPDEQCGFVNCPIYRGSTVLYKTADDAIKRRCRYWYGTAGNPTVTNLQKAWTELTGGAGSIVVSSGMQAIAYALLTAANSGDNILVADVVYLPTRNLCDNFLLTKGITTTYYDPCITADGLRELLRQKPNTTVIFMESPGSQTFEVQDVPSICAVAREFNVTTVIDNTWATPVFFDALGKGCDISVEAGTKYVGGHSDMLLGLISANEKWYPKLQSFMNLIQSVPGNEDCYLALRGLRTMYIRLKEAEKRGLEMARFMESREEVLHVLHPALPNSRGHEIWKRDFTGSSGLFSIVLRPNYTLQDVERMIDSYKLFSIGFSWGGFESLVMFFDCTTYRTATTFAPGGILLRFQIGLESLEDLKQDICRGFDVLRGKSMCC</sequence>
<comment type="catalytic activity">
    <reaction evidence="6">
        <text>L,L-cystathionine + H2O = L-homocysteine + pyruvate + NH4(+)</text>
        <dbReference type="Rhea" id="RHEA:13965"/>
        <dbReference type="ChEBI" id="CHEBI:15361"/>
        <dbReference type="ChEBI" id="CHEBI:15377"/>
        <dbReference type="ChEBI" id="CHEBI:28938"/>
        <dbReference type="ChEBI" id="CHEBI:58161"/>
        <dbReference type="ChEBI" id="CHEBI:58199"/>
    </reaction>
</comment>
<dbReference type="PANTHER" id="PTHR43500:SF1">
    <property type="entry name" value="CYSTATHIONINE BETA-LYASE-RELATED"/>
    <property type="match status" value="1"/>
</dbReference>
<evidence type="ECO:0000313" key="9">
    <source>
        <dbReference type="EMBL" id="GET91606.1"/>
    </source>
</evidence>
<dbReference type="InterPro" id="IPR054542">
    <property type="entry name" value="Cys_met_metab_PP"/>
</dbReference>
<dbReference type="FunFam" id="3.40.640.10:FF:000046">
    <property type="entry name" value="Cystathionine gamma-lyase"/>
    <property type="match status" value="1"/>
</dbReference>
<evidence type="ECO:0000256" key="6">
    <source>
        <dbReference type="ARBA" id="ARBA00047517"/>
    </source>
</evidence>
<dbReference type="GO" id="GO:0019346">
    <property type="term" value="P:transsulfuration"/>
    <property type="evidence" value="ECO:0007669"/>
    <property type="project" value="InterPro"/>
</dbReference>
<proteinExistence type="inferred from homology"/>
<gene>
    <name evidence="9" type="ORF">LtaPh_3228301</name>
</gene>
<dbReference type="InterPro" id="IPR000277">
    <property type="entry name" value="Cys/Met-Metab_PyrdxlP-dep_enz"/>
</dbReference>
<comment type="catalytic activity">
    <reaction evidence="7">
        <text>an S-substituted L-cysteine + H2O = a thiol + pyruvate + NH4(+)</text>
        <dbReference type="Rhea" id="RHEA:18121"/>
        <dbReference type="ChEBI" id="CHEBI:15361"/>
        <dbReference type="ChEBI" id="CHEBI:15377"/>
        <dbReference type="ChEBI" id="CHEBI:28938"/>
        <dbReference type="ChEBI" id="CHEBI:29256"/>
        <dbReference type="ChEBI" id="CHEBI:58717"/>
        <dbReference type="EC" id="4.4.1.13"/>
    </reaction>
</comment>
<dbReference type="PANTHER" id="PTHR43500">
    <property type="entry name" value="CYSTATHIONINE BETA-LYASE-RELATED"/>
    <property type="match status" value="1"/>
</dbReference>
<protein>
    <submittedName>
        <fullName evidence="9">Cystathionine beta-lyase, putative</fullName>
    </submittedName>
</protein>
<dbReference type="InterPro" id="IPR015421">
    <property type="entry name" value="PyrdxlP-dep_Trfase_major"/>
</dbReference>
<dbReference type="SUPFAM" id="SSF53383">
    <property type="entry name" value="PLP-dependent transferases"/>
    <property type="match status" value="1"/>
</dbReference>
<name>A0A640KPH4_LEITA</name>
<keyword evidence="4" id="KW-0456">Lyase</keyword>
<evidence type="ECO:0000256" key="2">
    <source>
        <dbReference type="ARBA" id="ARBA00009077"/>
    </source>
</evidence>
<evidence type="ECO:0000256" key="7">
    <source>
        <dbReference type="ARBA" id="ARBA00047625"/>
    </source>
</evidence>
<evidence type="ECO:0000313" key="10">
    <source>
        <dbReference type="Proteomes" id="UP000419144"/>
    </source>
</evidence>
<dbReference type="InterPro" id="IPR015424">
    <property type="entry name" value="PyrdxlP-dep_Trfase"/>
</dbReference>
<dbReference type="InterPro" id="IPR006233">
    <property type="entry name" value="Cys_b_lyase_bac"/>
</dbReference>
<evidence type="ECO:0000256" key="8">
    <source>
        <dbReference type="RuleBase" id="RU362118"/>
    </source>
</evidence>
<dbReference type="GO" id="GO:0030170">
    <property type="term" value="F:pyridoxal phosphate binding"/>
    <property type="evidence" value="ECO:0007669"/>
    <property type="project" value="InterPro"/>
</dbReference>
<dbReference type="Gene3D" id="3.40.640.10">
    <property type="entry name" value="Type I PLP-dependent aspartate aminotransferase-like (Major domain)"/>
    <property type="match status" value="1"/>
</dbReference>
<dbReference type="Proteomes" id="UP000419144">
    <property type="component" value="Unassembled WGS sequence"/>
</dbReference>